<accession>A0AAN6LRG8</accession>
<dbReference type="SMART" id="SM00612">
    <property type="entry name" value="Kelch"/>
    <property type="match status" value="2"/>
</dbReference>
<dbReference type="InterPro" id="IPR000421">
    <property type="entry name" value="FA58C"/>
</dbReference>
<dbReference type="EMBL" id="WVTA01000014">
    <property type="protein sequence ID" value="KAK3202469.1"/>
    <property type="molecule type" value="Genomic_DNA"/>
</dbReference>
<proteinExistence type="predicted"/>
<dbReference type="Pfam" id="PF07250">
    <property type="entry name" value="Glyoxal_oxid_N"/>
    <property type="match status" value="1"/>
</dbReference>
<name>A0AAN6LRG8_9PLEO</name>
<dbReference type="Proteomes" id="UP001280581">
    <property type="component" value="Unassembled WGS sequence"/>
</dbReference>
<dbReference type="Pfam" id="PF00754">
    <property type="entry name" value="F5_F8_type_C"/>
    <property type="match status" value="2"/>
</dbReference>
<evidence type="ECO:0000259" key="1">
    <source>
        <dbReference type="PROSITE" id="PS50022"/>
    </source>
</evidence>
<dbReference type="Gene3D" id="2.60.120.260">
    <property type="entry name" value="Galactose-binding domain-like"/>
    <property type="match status" value="2"/>
</dbReference>
<dbReference type="InterPro" id="IPR037293">
    <property type="entry name" value="Gal_Oxidase_central_sf"/>
</dbReference>
<keyword evidence="3" id="KW-1185">Reference proteome</keyword>
<dbReference type="Gene3D" id="2.130.10.80">
    <property type="entry name" value="Galactose oxidase/kelch, beta-propeller"/>
    <property type="match status" value="1"/>
</dbReference>
<dbReference type="SUPFAM" id="SSF50965">
    <property type="entry name" value="Galactose oxidase, central domain"/>
    <property type="match status" value="1"/>
</dbReference>
<comment type="caution">
    <text evidence="2">The sequence shown here is derived from an EMBL/GenBank/DDBJ whole genome shotgun (WGS) entry which is preliminary data.</text>
</comment>
<evidence type="ECO:0000313" key="2">
    <source>
        <dbReference type="EMBL" id="KAK3202469.1"/>
    </source>
</evidence>
<sequence>MYCFGSACPTEPAPRGQLMHVRLRLPGIWVLEKRIGQPPCRNVAVYDASKQSAALQKNAPYGLAAAIVHIYVRYVDLLVTLFPPIMKAGWTATADSFQQGNEPSKAIDTNMNTFWHSLYNPSVDPLPNWLIVDMKSTYQIHAVSYLPRQDGSANGRIGGHRIEVSVDGTNWELVATGTWFNDAIVKRSNFVPRTARYVRLTSTTEAQGAGNPWSAVAELNVFHEVEYNYVSRDGWVVSADSQETTSENAPATNAIDGDLNTYWHTKWGGGAAAPLPHWFQIDAGAQITVGGLSYLPRGTPGNGRIGQFSIQVSNDSTTWTQAMTGMWVDDDLEKISLFIATARYFRLNAITEAGNRGPWTTAREIRLVLGEREVVVAAPSPSKGLWVNTVDFPLVPVAVAILPNGKMLLWSAYARDNFGGSNGYTQTAIYDPVTGESTPRTVSNTQHDMFCPGISMDFNGRIIISGGSNAAKTSIYDPATDSWIPAANMQIARGYQSTTTCSDGRVFNIGGSWSGALGNKNGEIYNPSTNTWSLVQNALVSPMQTADKGGVYRSDNHAWLFAWKSQTVFQAGPSKAMNWYDTIGTGSTTGAGNRAADVDSMCGNAVMYDAIAGKILTAGGAVDYEGVNAHSNAHVITINTPKTNPTVTKVPNMAFPRSFANGVVLPDGTVFVTGGQSFPKPFTDTTAQFVPELFNPATNTWTQLNPMAIPRTYHSTAVLLPDATILQGGGGACGGCGVNHLDAEIFVPPYLLNTDGSRKARPVINTVASTVRLGATLSITTSAAVTQFAL</sequence>
<organism evidence="2 3">
    <name type="scientific">Pseudopithomyces chartarum</name>
    <dbReference type="NCBI Taxonomy" id="1892770"/>
    <lineage>
        <taxon>Eukaryota</taxon>
        <taxon>Fungi</taxon>
        <taxon>Dikarya</taxon>
        <taxon>Ascomycota</taxon>
        <taxon>Pezizomycotina</taxon>
        <taxon>Dothideomycetes</taxon>
        <taxon>Pleosporomycetidae</taxon>
        <taxon>Pleosporales</taxon>
        <taxon>Massarineae</taxon>
        <taxon>Didymosphaeriaceae</taxon>
        <taxon>Pseudopithomyces</taxon>
    </lineage>
</organism>
<reference evidence="2 3" key="1">
    <citation type="submission" date="2021-02" db="EMBL/GenBank/DDBJ databases">
        <title>Genome assembly of Pseudopithomyces chartarum.</title>
        <authorList>
            <person name="Jauregui R."/>
            <person name="Singh J."/>
            <person name="Voisey C."/>
        </authorList>
    </citation>
    <scope>NUCLEOTIDE SEQUENCE [LARGE SCALE GENOMIC DNA]</scope>
    <source>
        <strain evidence="2 3">AGR01</strain>
    </source>
</reference>
<gene>
    <name evidence="2" type="ORF">GRF29_161g1295334</name>
</gene>
<dbReference type="SMART" id="SM00231">
    <property type="entry name" value="FA58C"/>
    <property type="match status" value="2"/>
</dbReference>
<feature type="non-terminal residue" evidence="2">
    <location>
        <position position="790"/>
    </location>
</feature>
<feature type="domain" description="F5/8 type C" evidence="1">
    <location>
        <begin position="225"/>
        <end position="367"/>
    </location>
</feature>
<dbReference type="InterPro" id="IPR006652">
    <property type="entry name" value="Kelch_1"/>
</dbReference>
<dbReference type="InterPro" id="IPR009880">
    <property type="entry name" value="Glyoxal_oxidase_N"/>
</dbReference>
<evidence type="ECO:0000313" key="3">
    <source>
        <dbReference type="Proteomes" id="UP001280581"/>
    </source>
</evidence>
<dbReference type="InterPro" id="IPR008979">
    <property type="entry name" value="Galactose-bd-like_sf"/>
</dbReference>
<dbReference type="PANTHER" id="PTHR32208:SF68">
    <property type="entry name" value="GALACTOSE OXIDASE"/>
    <property type="match status" value="1"/>
</dbReference>
<dbReference type="AlphaFoldDB" id="A0AAN6LRG8"/>
<dbReference type="SUPFAM" id="SSF49785">
    <property type="entry name" value="Galactose-binding domain-like"/>
    <property type="match status" value="2"/>
</dbReference>
<dbReference type="PROSITE" id="PS50022">
    <property type="entry name" value="FA58C_3"/>
    <property type="match status" value="2"/>
</dbReference>
<feature type="domain" description="F5/8 type C" evidence="1">
    <location>
        <begin position="70"/>
        <end position="224"/>
    </location>
</feature>
<protein>
    <recommendedName>
        <fullName evidence="1">F5/8 type C domain-containing protein</fullName>
    </recommendedName>
</protein>
<dbReference type="InterPro" id="IPR011043">
    <property type="entry name" value="Gal_Oxase/kelch_b-propeller"/>
</dbReference>
<dbReference type="PANTHER" id="PTHR32208">
    <property type="entry name" value="SECRETED PROTEIN-RELATED"/>
    <property type="match status" value="1"/>
</dbReference>